<comment type="caution">
    <text evidence="1">The sequence shown here is derived from an EMBL/GenBank/DDBJ whole genome shotgun (WGS) entry which is preliminary data.</text>
</comment>
<evidence type="ECO:0000313" key="1">
    <source>
        <dbReference type="EMBL" id="PON93305.1"/>
    </source>
</evidence>
<organism evidence="1 2">
    <name type="scientific">Trema orientale</name>
    <name type="common">Charcoal tree</name>
    <name type="synonym">Celtis orientalis</name>
    <dbReference type="NCBI Taxonomy" id="63057"/>
    <lineage>
        <taxon>Eukaryota</taxon>
        <taxon>Viridiplantae</taxon>
        <taxon>Streptophyta</taxon>
        <taxon>Embryophyta</taxon>
        <taxon>Tracheophyta</taxon>
        <taxon>Spermatophyta</taxon>
        <taxon>Magnoliopsida</taxon>
        <taxon>eudicotyledons</taxon>
        <taxon>Gunneridae</taxon>
        <taxon>Pentapetalae</taxon>
        <taxon>rosids</taxon>
        <taxon>fabids</taxon>
        <taxon>Rosales</taxon>
        <taxon>Cannabaceae</taxon>
        <taxon>Trema</taxon>
    </lineage>
</organism>
<reference evidence="2" key="1">
    <citation type="submission" date="2016-06" db="EMBL/GenBank/DDBJ databases">
        <title>Parallel loss of symbiosis genes in relatives of nitrogen-fixing non-legume Parasponia.</title>
        <authorList>
            <person name="Van Velzen R."/>
            <person name="Holmer R."/>
            <person name="Bu F."/>
            <person name="Rutten L."/>
            <person name="Van Zeijl A."/>
            <person name="Liu W."/>
            <person name="Santuari L."/>
            <person name="Cao Q."/>
            <person name="Sharma T."/>
            <person name="Shen D."/>
            <person name="Roswanjaya Y."/>
            <person name="Wardhani T."/>
            <person name="Kalhor M.S."/>
            <person name="Jansen J."/>
            <person name="Van den Hoogen J."/>
            <person name="Gungor B."/>
            <person name="Hartog M."/>
            <person name="Hontelez J."/>
            <person name="Verver J."/>
            <person name="Yang W.-C."/>
            <person name="Schijlen E."/>
            <person name="Repin R."/>
            <person name="Schilthuizen M."/>
            <person name="Schranz E."/>
            <person name="Heidstra R."/>
            <person name="Miyata K."/>
            <person name="Fedorova E."/>
            <person name="Kohlen W."/>
            <person name="Bisseling T."/>
            <person name="Smit S."/>
            <person name="Geurts R."/>
        </authorList>
    </citation>
    <scope>NUCLEOTIDE SEQUENCE [LARGE SCALE GENOMIC DNA]</scope>
    <source>
        <strain evidence="2">cv. RG33-2</strain>
    </source>
</reference>
<name>A0A2P5F6A8_TREOI</name>
<dbReference type="OrthoDB" id="674184at2759"/>
<dbReference type="Proteomes" id="UP000237000">
    <property type="component" value="Unassembled WGS sequence"/>
</dbReference>
<dbReference type="AlphaFoldDB" id="A0A2P5F6A8"/>
<evidence type="ECO:0000313" key="2">
    <source>
        <dbReference type="Proteomes" id="UP000237000"/>
    </source>
</evidence>
<protein>
    <submittedName>
        <fullName evidence="1">Uncharacterized protein</fullName>
    </submittedName>
</protein>
<keyword evidence="2" id="KW-1185">Reference proteome</keyword>
<gene>
    <name evidence="1" type="ORF">TorRG33x02_108760</name>
</gene>
<dbReference type="EMBL" id="JXTC01000059">
    <property type="protein sequence ID" value="PON93305.1"/>
    <property type="molecule type" value="Genomic_DNA"/>
</dbReference>
<proteinExistence type="predicted"/>
<dbReference type="InParanoid" id="A0A2P5F6A8"/>
<accession>A0A2P5F6A8</accession>
<sequence length="183" mass="20594">MILHGKPPSSSTYDLHDSILPRVTAIRASFDDLLLLSRSSINFCILNPLTQQQIWLPDAPESGYQVCGFVRELKNDRGCRSSIINININDQYSFKVLLIKFSNKRKFRNNGNHEYVLEGAIFRSEAGGWSKSIFSFPHTLDVDFFDDFVASNGILYSLLLKKIEVKGIAALSMDSNSTKGIQN</sequence>